<name>A0ABY8EX35_9HYPH</name>
<accession>A0ABY8EX35</accession>
<dbReference type="InterPro" id="IPR027417">
    <property type="entry name" value="P-loop_NTPase"/>
</dbReference>
<dbReference type="GO" id="GO:0003887">
    <property type="term" value="F:DNA-directed DNA polymerase activity"/>
    <property type="evidence" value="ECO:0007669"/>
    <property type="project" value="UniProtKB-EC"/>
</dbReference>
<reference evidence="1 2" key="1">
    <citation type="submission" date="2023-03" db="EMBL/GenBank/DDBJ databases">
        <title>Roseibium porphyridii sp. nov. and Roseibium rhodosorbium sp. nov. isolated from marine algae, Porphyridium cruentum and Rhodosorus marinus, respectively.</title>
        <authorList>
            <person name="Lee M.W."/>
            <person name="Choi B.J."/>
            <person name="Lee J.K."/>
            <person name="Choi D.G."/>
            <person name="Baek J.H."/>
            <person name="Bayburt H."/>
            <person name="Kim J.M."/>
            <person name="Han D.M."/>
            <person name="Kim K.H."/>
            <person name="Jeon C.O."/>
        </authorList>
    </citation>
    <scope>NUCLEOTIDE SEQUENCE [LARGE SCALE GENOMIC DNA]</scope>
    <source>
        <strain evidence="1 2">KMA01</strain>
    </source>
</reference>
<proteinExistence type="predicted"/>
<evidence type="ECO:0000313" key="1">
    <source>
        <dbReference type="EMBL" id="WFE87481.1"/>
    </source>
</evidence>
<dbReference type="SUPFAM" id="SSF52540">
    <property type="entry name" value="P-loop containing nucleoside triphosphate hydrolases"/>
    <property type="match status" value="1"/>
</dbReference>
<dbReference type="Gene3D" id="3.40.50.300">
    <property type="entry name" value="P-loop containing nucleotide triphosphate hydrolases"/>
    <property type="match status" value="1"/>
</dbReference>
<dbReference type="EMBL" id="CP120863">
    <property type="protein sequence ID" value="WFE87481.1"/>
    <property type="molecule type" value="Genomic_DNA"/>
</dbReference>
<protein>
    <submittedName>
        <fullName evidence="1">DNA polymerase III subunit delta</fullName>
        <ecNumber evidence="1">2.7.7.7</ecNumber>
    </submittedName>
</protein>
<dbReference type="EC" id="2.7.7.7" evidence="1"/>
<evidence type="ECO:0000313" key="2">
    <source>
        <dbReference type="Proteomes" id="UP001209803"/>
    </source>
</evidence>
<dbReference type="NCBIfam" id="NF006586">
    <property type="entry name" value="PRK09112.1"/>
    <property type="match status" value="1"/>
</dbReference>
<organism evidence="1 2">
    <name type="scientific">Roseibium porphyridii</name>
    <dbReference type="NCBI Taxonomy" id="2866279"/>
    <lineage>
        <taxon>Bacteria</taxon>
        <taxon>Pseudomonadati</taxon>
        <taxon>Pseudomonadota</taxon>
        <taxon>Alphaproteobacteria</taxon>
        <taxon>Hyphomicrobiales</taxon>
        <taxon>Stappiaceae</taxon>
        <taxon>Roseibium</taxon>
    </lineage>
</organism>
<dbReference type="PANTHER" id="PTHR11669">
    <property type="entry name" value="REPLICATION FACTOR C / DNA POLYMERASE III GAMMA-TAU SUBUNIT"/>
    <property type="match status" value="1"/>
</dbReference>
<keyword evidence="1" id="KW-0808">Transferase</keyword>
<dbReference type="PANTHER" id="PTHR11669:SF8">
    <property type="entry name" value="DNA POLYMERASE III SUBUNIT DELTA"/>
    <property type="match status" value="1"/>
</dbReference>
<dbReference type="RefSeq" id="WP_265681826.1">
    <property type="nucleotide sequence ID" value="NZ_CP120863.1"/>
</dbReference>
<dbReference type="Pfam" id="PF13177">
    <property type="entry name" value="DNA_pol3_delta2"/>
    <property type="match status" value="1"/>
</dbReference>
<keyword evidence="2" id="KW-1185">Reference proteome</keyword>
<gene>
    <name evidence="1" type="ORF">K1718_15025</name>
</gene>
<dbReference type="Proteomes" id="UP001209803">
    <property type="component" value="Chromosome"/>
</dbReference>
<dbReference type="NCBIfam" id="NF005677">
    <property type="entry name" value="PRK07471.1"/>
    <property type="match status" value="1"/>
</dbReference>
<dbReference type="InterPro" id="IPR050238">
    <property type="entry name" value="DNA_Rep/Repair_Clamp_Loader"/>
</dbReference>
<keyword evidence="1" id="KW-0548">Nucleotidyltransferase</keyword>
<sequence length="361" mass="39333">MARRNEPVEIPEVDAISGYPLPHERDRLIGHSRTEAALLEAYRSERLHHAWILGGPKGIGKATLAFRFARFVIANPDRFGPSVTAAKDLSVSEDNPVSRQLSAGGHPNILHLRRPWDEKGKRFKSDLPVDEVRRTVSFFGTTASAKAWRICIVDAADDMNISSANALLKILEEPPARCLFLVLSHAPGRLLPTIRSRCRRLDLATLSPEEIGSGLADLAPDLVPSGNDLAELAEAADGSLRSAITLLSGDGLAIAKGMKKLANQGAQVDLAAVHALADVVAARGQADNWESFQHMAQAWLHECMRRDVSSSVRNAYGFVELSEKTNQAIRDADALNLDRKQVVLDFFLSLRAASSQGKPFT</sequence>